<dbReference type="EMBL" id="JADLQN010000002">
    <property type="protein sequence ID" value="MBF6356149.1"/>
    <property type="molecule type" value="Genomic_DNA"/>
</dbReference>
<keyword evidence="2" id="KW-1185">Reference proteome</keyword>
<reference evidence="1 2" key="1">
    <citation type="submission" date="2020-10" db="EMBL/GenBank/DDBJ databases">
        <title>Identification of Nocardia species via Next-generation sequencing and recognition of intraspecies genetic diversity.</title>
        <authorList>
            <person name="Li P."/>
            <person name="Li P."/>
            <person name="Lu B."/>
        </authorList>
    </citation>
    <scope>NUCLEOTIDE SEQUENCE [LARGE SCALE GENOMIC DNA]</scope>
    <source>
        <strain evidence="1 2">BJ06-0143</strain>
    </source>
</reference>
<gene>
    <name evidence="1" type="ORF">IU449_16645</name>
</gene>
<accession>A0ABS0DCH7</accession>
<organism evidence="1 2">
    <name type="scientific">Nocardia higoensis</name>
    <dbReference type="NCBI Taxonomy" id="228599"/>
    <lineage>
        <taxon>Bacteria</taxon>
        <taxon>Bacillati</taxon>
        <taxon>Actinomycetota</taxon>
        <taxon>Actinomycetes</taxon>
        <taxon>Mycobacteriales</taxon>
        <taxon>Nocardiaceae</taxon>
        <taxon>Nocardia</taxon>
    </lineage>
</organism>
<proteinExistence type="predicted"/>
<evidence type="ECO:0000313" key="2">
    <source>
        <dbReference type="Proteomes" id="UP000707731"/>
    </source>
</evidence>
<name>A0ABS0DCH7_9NOCA</name>
<evidence type="ECO:0000313" key="1">
    <source>
        <dbReference type="EMBL" id="MBF6356149.1"/>
    </source>
</evidence>
<dbReference type="RefSeq" id="WP_195002976.1">
    <property type="nucleotide sequence ID" value="NZ_JADLQN010000002.1"/>
</dbReference>
<dbReference type="Proteomes" id="UP000707731">
    <property type="component" value="Unassembled WGS sequence"/>
</dbReference>
<sequence>MTVENYPPLLDKAAQATGEVRDRINGVLSTLAASLAARGEPWGNDKLGKQFAEGDQGYVKSKENLEKSAGNMAISFGNFSKTQTDAARELRKMERGNGDQYTV</sequence>
<protein>
    <recommendedName>
        <fullName evidence="3">WXG100 family type VII secretion target</fullName>
    </recommendedName>
</protein>
<evidence type="ECO:0008006" key="3">
    <source>
        <dbReference type="Google" id="ProtNLM"/>
    </source>
</evidence>
<comment type="caution">
    <text evidence="1">The sequence shown here is derived from an EMBL/GenBank/DDBJ whole genome shotgun (WGS) entry which is preliminary data.</text>
</comment>